<evidence type="ECO:0000313" key="2">
    <source>
        <dbReference type="Proteomes" id="UP001177023"/>
    </source>
</evidence>
<protein>
    <submittedName>
        <fullName evidence="1">Uncharacterized protein</fullName>
    </submittedName>
</protein>
<accession>A0AA36CLH9</accession>
<dbReference type="EMBL" id="CATQJA010002554">
    <property type="protein sequence ID" value="CAJ0571296.1"/>
    <property type="molecule type" value="Genomic_DNA"/>
</dbReference>
<evidence type="ECO:0000313" key="1">
    <source>
        <dbReference type="EMBL" id="CAJ0571296.1"/>
    </source>
</evidence>
<dbReference type="AlphaFoldDB" id="A0AA36CLH9"/>
<feature type="non-terminal residue" evidence="1">
    <location>
        <position position="155"/>
    </location>
</feature>
<proteinExistence type="predicted"/>
<comment type="caution">
    <text evidence="1">The sequence shown here is derived from an EMBL/GenBank/DDBJ whole genome shotgun (WGS) entry which is preliminary data.</text>
</comment>
<keyword evidence="2" id="KW-1185">Reference proteome</keyword>
<name>A0AA36CLH9_9BILA</name>
<organism evidence="1 2">
    <name type="scientific">Mesorhabditis spiculigera</name>
    <dbReference type="NCBI Taxonomy" id="96644"/>
    <lineage>
        <taxon>Eukaryota</taxon>
        <taxon>Metazoa</taxon>
        <taxon>Ecdysozoa</taxon>
        <taxon>Nematoda</taxon>
        <taxon>Chromadorea</taxon>
        <taxon>Rhabditida</taxon>
        <taxon>Rhabditina</taxon>
        <taxon>Rhabditomorpha</taxon>
        <taxon>Rhabditoidea</taxon>
        <taxon>Rhabditidae</taxon>
        <taxon>Mesorhabditinae</taxon>
        <taxon>Mesorhabditis</taxon>
    </lineage>
</organism>
<reference evidence="1" key="1">
    <citation type="submission" date="2023-06" db="EMBL/GenBank/DDBJ databases">
        <authorList>
            <person name="Delattre M."/>
        </authorList>
    </citation>
    <scope>NUCLEOTIDE SEQUENCE</scope>
    <source>
        <strain evidence="1">AF72</strain>
    </source>
</reference>
<sequence length="155" mass="18024">MNFEITFSGVRTWLEMAGHSLTDIELFRLLLSPEQLTESNESEILPNRLSMNEEVDMPVADTDEPMYQLLLRILQYKTIHEQPYQFGSTLGELRLIEEEEDNLLLEYLDSADNKLAQFARGYMLEVISLVYNSENEELMNLLPKSLEVHHKVKTS</sequence>
<dbReference type="Proteomes" id="UP001177023">
    <property type="component" value="Unassembled WGS sequence"/>
</dbReference>
<gene>
    <name evidence="1" type="ORF">MSPICULIGERA_LOCUS9708</name>
</gene>